<proteinExistence type="predicted"/>
<evidence type="ECO:0000256" key="3">
    <source>
        <dbReference type="ARBA" id="ARBA00022989"/>
    </source>
</evidence>
<feature type="transmembrane region" description="Helical" evidence="6">
    <location>
        <begin position="329"/>
        <end position="350"/>
    </location>
</feature>
<dbReference type="InParanoid" id="G7DZ30"/>
<dbReference type="eggNOG" id="KOG1441">
    <property type="taxonomic scope" value="Eukaryota"/>
</dbReference>
<feature type="domain" description="Sugar phosphate transporter" evidence="7">
    <location>
        <begin position="38"/>
        <end position="303"/>
    </location>
</feature>
<dbReference type="InterPro" id="IPR004853">
    <property type="entry name" value="Sugar_P_trans_dom"/>
</dbReference>
<feature type="domain" description="Polysaccharide pyruvyl transferase" evidence="8">
    <location>
        <begin position="457"/>
        <end position="574"/>
    </location>
</feature>
<organism evidence="9 10">
    <name type="scientific">Mixia osmundae (strain CBS 9802 / IAM 14324 / JCM 22182 / KY 12970)</name>
    <dbReference type="NCBI Taxonomy" id="764103"/>
    <lineage>
        <taxon>Eukaryota</taxon>
        <taxon>Fungi</taxon>
        <taxon>Dikarya</taxon>
        <taxon>Basidiomycota</taxon>
        <taxon>Pucciniomycotina</taxon>
        <taxon>Mixiomycetes</taxon>
        <taxon>Mixiales</taxon>
        <taxon>Mixiaceae</taxon>
        <taxon>Mixia</taxon>
    </lineage>
</organism>
<evidence type="ECO:0000256" key="6">
    <source>
        <dbReference type="SAM" id="Phobius"/>
    </source>
</evidence>
<feature type="transmembrane region" description="Helical" evidence="6">
    <location>
        <begin position="289"/>
        <end position="309"/>
    </location>
</feature>
<comment type="caution">
    <text evidence="9">The sequence shown here is derived from an EMBL/GenBank/DDBJ whole genome shotgun (WGS) entry which is preliminary data.</text>
</comment>
<evidence type="ECO:0000313" key="9">
    <source>
        <dbReference type="EMBL" id="GAA95840.1"/>
    </source>
</evidence>
<dbReference type="PANTHER" id="PTHR11132">
    <property type="entry name" value="SOLUTE CARRIER FAMILY 35"/>
    <property type="match status" value="1"/>
</dbReference>
<feature type="transmembrane region" description="Helical" evidence="6">
    <location>
        <begin position="62"/>
        <end position="79"/>
    </location>
</feature>
<evidence type="ECO:0000313" key="10">
    <source>
        <dbReference type="Proteomes" id="UP000009131"/>
    </source>
</evidence>
<keyword evidence="2 6" id="KW-0812">Transmembrane</keyword>
<feature type="transmembrane region" description="Helical" evidence="6">
    <location>
        <begin position="143"/>
        <end position="163"/>
    </location>
</feature>
<feature type="transmembrane region" description="Helical" evidence="6">
    <location>
        <begin position="169"/>
        <end position="190"/>
    </location>
</feature>
<dbReference type="Proteomes" id="UP000009131">
    <property type="component" value="Unassembled WGS sequence"/>
</dbReference>
<evidence type="ECO:0000256" key="1">
    <source>
        <dbReference type="ARBA" id="ARBA00004141"/>
    </source>
</evidence>
<dbReference type="OrthoDB" id="10017533at2759"/>
<keyword evidence="3 6" id="KW-1133">Transmembrane helix</keyword>
<evidence type="ECO:0000259" key="8">
    <source>
        <dbReference type="Pfam" id="PF04230"/>
    </source>
</evidence>
<name>G7DZ30_MIXOS</name>
<evidence type="ECO:0000259" key="7">
    <source>
        <dbReference type="Pfam" id="PF03151"/>
    </source>
</evidence>
<dbReference type="RefSeq" id="XP_014566838.1">
    <property type="nucleotide sequence ID" value="XM_014711352.1"/>
</dbReference>
<reference evidence="9 10" key="1">
    <citation type="journal article" date="2011" name="J. Gen. Appl. Microbiol.">
        <title>Draft genome sequencing of the enigmatic basidiomycete Mixia osmundae.</title>
        <authorList>
            <person name="Nishida H."/>
            <person name="Nagatsuka Y."/>
            <person name="Sugiyama J."/>
        </authorList>
    </citation>
    <scope>NUCLEOTIDE SEQUENCE [LARGE SCALE GENOMIC DNA]</scope>
    <source>
        <strain evidence="10">CBS 9802 / IAM 14324 / JCM 22182 / KY 12970</strain>
    </source>
</reference>
<sequence length="649" mass="70038">MDSHYTKLETDSPASDAGINPPLVPPKRQHWAILSTGFVWYAATLVSVLGTKTFLAHGGDPISLSLLTFLVGAAPLLWLESPASLSMQSAFGGELGALSALHCCNTVMTMLGLSGAGIRTVYCIKSLEPCGTALLQFLFFGKTLPLLSTASLLSIPALTYVAIQGDGQVTPFALAASLFSVMTVCGRTLLFKSSQGERADAALSTFSAINLISLGYGSLFVLVRPPDLTQYVDEKVYVPAVMSIVAALLYNGASFRMLELVQGVTHSTNNVLKRLMTALASSVYRGKTIAWTSVLAVIGSFVAAVIALHTSKMPKSEKAQPLDLDRRSIRVFTMATVGLSMVFVAVSGVLQGSALSSSYAHVDLAIARQDCPPLEAEPSLLWFHPPGREHNFGDAMNPDVVSRVLGRPVMAWNASNPQGFARPRLLAIGSILHAAQSCDVIWGSGVRSLDDVPWKPSLDIRSVRGPNSARVLKEKVATRIVPPVYGDPALLLPVLFPELHSGVQYASYRDNVLVLLHYRDKGKILPKPGVDVIGAEANDWKDVVRRITNASFVISTSLHGLIVADAFGIPSRGLQLNLGEPVFKYTDFYAGTGRRDYRFALSVDEALWLGPEDAPKVERDALLAAFPYELFNTTQSESEQRRHELMQAV</sequence>
<dbReference type="EMBL" id="BABT02000067">
    <property type="protein sequence ID" value="GAA95840.1"/>
    <property type="molecule type" value="Genomic_DNA"/>
</dbReference>
<dbReference type="GO" id="GO:0016020">
    <property type="term" value="C:membrane"/>
    <property type="evidence" value="ECO:0007669"/>
    <property type="project" value="UniProtKB-SubCell"/>
</dbReference>
<reference evidence="9 10" key="2">
    <citation type="journal article" date="2012" name="Open Biol.">
        <title>Characteristics of nucleosomes and linker DNA regions on the genome of the basidiomycete Mixia osmundae revealed by mono- and dinucleosome mapping.</title>
        <authorList>
            <person name="Nishida H."/>
            <person name="Kondo S."/>
            <person name="Matsumoto T."/>
            <person name="Suzuki Y."/>
            <person name="Yoshikawa H."/>
            <person name="Taylor T.D."/>
            <person name="Sugiyama J."/>
        </authorList>
    </citation>
    <scope>NUCLEOTIDE SEQUENCE [LARGE SCALE GENOMIC DNA]</scope>
    <source>
        <strain evidence="10">CBS 9802 / IAM 14324 / JCM 22182 / KY 12970</strain>
    </source>
</reference>
<gene>
    <name evidence="9" type="primary">Mo02497</name>
    <name evidence="9" type="ORF">E5Q_02497</name>
</gene>
<keyword evidence="4 6" id="KW-0472">Membrane</keyword>
<evidence type="ECO:0000256" key="4">
    <source>
        <dbReference type="ARBA" id="ARBA00023136"/>
    </source>
</evidence>
<dbReference type="HOGENOM" id="CLU_422158_0_0_1"/>
<feature type="transmembrane region" description="Helical" evidence="6">
    <location>
        <begin position="236"/>
        <end position="253"/>
    </location>
</feature>
<comment type="subcellular location">
    <subcellularLocation>
        <location evidence="1">Membrane</location>
        <topology evidence="1">Multi-pass membrane protein</topology>
    </subcellularLocation>
</comment>
<protein>
    <recommendedName>
        <fullName evidence="11">Polysaccharide pyruvyl transferase domain-containing protein</fullName>
    </recommendedName>
</protein>
<dbReference type="Pfam" id="PF03151">
    <property type="entry name" value="TPT"/>
    <property type="match status" value="1"/>
</dbReference>
<dbReference type="InterPro" id="IPR007345">
    <property type="entry name" value="Polysacch_pyruvyl_Trfase"/>
</dbReference>
<keyword evidence="10" id="KW-1185">Reference proteome</keyword>
<evidence type="ECO:0000256" key="5">
    <source>
        <dbReference type="SAM" id="MobiDB-lite"/>
    </source>
</evidence>
<evidence type="ECO:0000256" key="2">
    <source>
        <dbReference type="ARBA" id="ARBA00022692"/>
    </source>
</evidence>
<evidence type="ECO:0008006" key="11">
    <source>
        <dbReference type="Google" id="ProtNLM"/>
    </source>
</evidence>
<feature type="transmembrane region" description="Helical" evidence="6">
    <location>
        <begin position="202"/>
        <end position="224"/>
    </location>
</feature>
<feature type="region of interest" description="Disordered" evidence="5">
    <location>
        <begin position="1"/>
        <end position="20"/>
    </location>
</feature>
<dbReference type="AlphaFoldDB" id="G7DZ30"/>
<dbReference type="InterPro" id="IPR050186">
    <property type="entry name" value="TPT_transporter"/>
</dbReference>
<dbReference type="Pfam" id="PF04230">
    <property type="entry name" value="PS_pyruv_trans"/>
    <property type="match status" value="1"/>
</dbReference>
<accession>G7DZ30</accession>
<feature type="transmembrane region" description="Helical" evidence="6">
    <location>
        <begin position="31"/>
        <end position="50"/>
    </location>
</feature>
<feature type="compositionally biased region" description="Basic and acidic residues" evidence="5">
    <location>
        <begin position="1"/>
        <end position="10"/>
    </location>
</feature>